<dbReference type="Gene3D" id="3.60.10.10">
    <property type="entry name" value="Endonuclease/exonuclease/phosphatase"/>
    <property type="match status" value="1"/>
</dbReference>
<dbReference type="PROSITE" id="PS51841">
    <property type="entry name" value="LTD"/>
    <property type="match status" value="1"/>
</dbReference>
<sequence length="1036" mass="111808">MRHLSRTAVALAVGSAISMSAQADILITEYVEGSSNNKAIEITNTGSADVNLADGYVVGLATNGKSESEISTTQSLYGILKANESIVLVNTSSSEALKAKGIVSPVTNFNGDDALIIKKGDVIVDSFGQLGTDPGTNWGRGDTSTKDKTLRRTNLTPRTEATSPFEPSVFFAGFAQDTFDGLQCTNEAFCSGEEPEQPPLPPVEDAIDATIMELQGSGWSSTVEGIDVPNGKYESTNFYKVRGVITAIQEVSLGKGSDESKHDLRVGFFIQDEAGDGDASTSDGIFVQGAIDGLAVGQEVDVVAQVTEDYGWTKLILPRVFPTGTTSSIASTAIRTLESDEDFEFTLERHEGMLVKFDKDADMHVSRTYGRDYGASRNNMVISHTSVNMHPNQHNTPGTTEAKNEVDCNKDKQVIVESFANAANGVVPWYPDFGKASAVPLADGTTTSEDYIRIGDIVDGLEGVLTYSYGDYRFFVTNKATTNTFVREGSDRTAAPVLKDGEIRVATFNVLNYFNSPFGGDCNPTSAGSRDSIKDQACGNRGATTPDEFERQATKIVKAILAIDADIVGLMEIENNGFGDNSAVVNLVTRLNTTLLDEDKYTIASKDGLERVGTDAITSQVIYKASKVGLEELRVIPMPQQHAPAEGSEDGNNYMRDSITPTFTINGTDEKLTVAVNHFKSKGSTCWEDVALQGSKDPDQQGSCENFRVSAAYQLGKTLATIEGNKLIIGDLNSYAGEDPVTVLTNRDQLPEGYQIKAARDTYIGGTKDELGVPLHGNDGAVIETSYGYTNVVKTLHPESYGYSYNNEVGTLDYILASPSLISKIADATEWNINSVESTLFQYEAKYTGDLVKFEDLYRSSDHDPAVIALNFKTVDPDNQPLVIEVPAEAVDMPEVTEPEENKAFDMVFNLTDLSESTLNVGSVAKILISDENQQFVASYSKAFTNTLSEDEIKQGWVLIKVDALNSGEYTFKKYIDEQLVSQEKLTIGGNTSQPTEPTATATATAGEVHKSGGSTGLLGLLSLLGLGFFRRKVQK</sequence>
<feature type="domain" description="LTD" evidence="2">
    <location>
        <begin position="15"/>
        <end position="131"/>
    </location>
</feature>
<keyword evidence="3" id="KW-0269">Exonuclease</keyword>
<organism evidence="3 4">
    <name type="scientific">Photobacterium lipolyticum</name>
    <dbReference type="NCBI Taxonomy" id="266810"/>
    <lineage>
        <taxon>Bacteria</taxon>
        <taxon>Pseudomonadati</taxon>
        <taxon>Pseudomonadota</taxon>
        <taxon>Gammaproteobacteria</taxon>
        <taxon>Vibrionales</taxon>
        <taxon>Vibrionaceae</taxon>
        <taxon>Photobacterium</taxon>
    </lineage>
</organism>
<evidence type="ECO:0000313" key="4">
    <source>
        <dbReference type="Proteomes" id="UP000240904"/>
    </source>
</evidence>
<proteinExistence type="predicted"/>
<dbReference type="Proteomes" id="UP000240904">
    <property type="component" value="Unassembled WGS sequence"/>
</dbReference>
<dbReference type="PANTHER" id="PTHR42834">
    <property type="entry name" value="ENDONUCLEASE/EXONUCLEASE/PHOSPHATASE FAMILY PROTEIN (AFU_ORTHOLOGUE AFUA_3G09210)"/>
    <property type="match status" value="1"/>
</dbReference>
<dbReference type="GO" id="GO:0004527">
    <property type="term" value="F:exonuclease activity"/>
    <property type="evidence" value="ECO:0007669"/>
    <property type="project" value="UniProtKB-KW"/>
</dbReference>
<dbReference type="InterPro" id="IPR047971">
    <property type="entry name" value="ExeM-like"/>
</dbReference>
<dbReference type="CDD" id="cd04486">
    <property type="entry name" value="YhcR_OBF_like"/>
    <property type="match status" value="1"/>
</dbReference>
<feature type="signal peptide" evidence="1">
    <location>
        <begin position="1"/>
        <end position="23"/>
    </location>
</feature>
<dbReference type="InterPro" id="IPR001322">
    <property type="entry name" value="Lamin_tail_dom"/>
</dbReference>
<gene>
    <name evidence="3" type="ORF">C9I89_11135</name>
</gene>
<dbReference type="GO" id="GO:0004519">
    <property type="term" value="F:endonuclease activity"/>
    <property type="evidence" value="ECO:0007669"/>
    <property type="project" value="UniProtKB-KW"/>
</dbReference>
<keyword evidence="3" id="KW-0255">Endonuclease</keyword>
<reference evidence="3 4" key="1">
    <citation type="submission" date="2018-03" db="EMBL/GenBank/DDBJ databases">
        <title>Whole genome sequencing of Histamine producing bacteria.</title>
        <authorList>
            <person name="Butler K."/>
        </authorList>
    </citation>
    <scope>NUCLEOTIDE SEQUENCE [LARGE SCALE GENOMIC DNA]</scope>
    <source>
        <strain evidence="3 4">DSM 16190</strain>
    </source>
</reference>
<dbReference type="AlphaFoldDB" id="A0A2T3MY85"/>
<dbReference type="EMBL" id="PYMC01000007">
    <property type="protein sequence ID" value="PSW04855.1"/>
    <property type="molecule type" value="Genomic_DNA"/>
</dbReference>
<evidence type="ECO:0000259" key="2">
    <source>
        <dbReference type="PROSITE" id="PS51841"/>
    </source>
</evidence>
<dbReference type="PANTHER" id="PTHR42834:SF1">
    <property type="entry name" value="ENDONUCLEASE_EXONUCLEASE_PHOSPHATASE FAMILY PROTEIN (AFU_ORTHOLOGUE AFUA_3G09210)"/>
    <property type="match status" value="1"/>
</dbReference>
<dbReference type="Pfam" id="PF03372">
    <property type="entry name" value="Exo_endo_phos"/>
    <property type="match status" value="1"/>
</dbReference>
<feature type="chain" id="PRO_5015425373" evidence="1">
    <location>
        <begin position="24"/>
        <end position="1036"/>
    </location>
</feature>
<evidence type="ECO:0000256" key="1">
    <source>
        <dbReference type="SAM" id="SignalP"/>
    </source>
</evidence>
<protein>
    <submittedName>
        <fullName evidence="3">Endonuclease/exonuclease/phosphatase</fullName>
    </submittedName>
</protein>
<evidence type="ECO:0000313" key="3">
    <source>
        <dbReference type="EMBL" id="PSW04855.1"/>
    </source>
</evidence>
<dbReference type="OrthoDB" id="9800417at2"/>
<dbReference type="Pfam" id="PF00932">
    <property type="entry name" value="LTD"/>
    <property type="match status" value="1"/>
</dbReference>
<accession>A0A2T3MY85</accession>
<keyword evidence="3" id="KW-0378">Hydrolase</keyword>
<keyword evidence="3" id="KW-0540">Nuclease</keyword>
<dbReference type="InterPro" id="IPR005135">
    <property type="entry name" value="Endo/exonuclease/phosphatase"/>
</dbReference>
<dbReference type="InterPro" id="IPR036691">
    <property type="entry name" value="Endo/exonu/phosph_ase_sf"/>
</dbReference>
<name>A0A2T3MY85_9GAMM</name>
<keyword evidence="4" id="KW-1185">Reference proteome</keyword>
<comment type="caution">
    <text evidence="3">The sequence shown here is derived from an EMBL/GenBank/DDBJ whole genome shotgun (WGS) entry which is preliminary data.</text>
</comment>
<dbReference type="NCBIfam" id="NF033681">
    <property type="entry name" value="ExeM_NucH_DNase"/>
    <property type="match status" value="1"/>
</dbReference>
<dbReference type="SUPFAM" id="SSF56219">
    <property type="entry name" value="DNase I-like"/>
    <property type="match status" value="1"/>
</dbReference>
<keyword evidence="1" id="KW-0732">Signal</keyword>
<dbReference type="RefSeq" id="WP_107283437.1">
    <property type="nucleotide sequence ID" value="NZ_PYMC01000007.1"/>
</dbReference>